<dbReference type="Pfam" id="PF04290">
    <property type="entry name" value="DctQ"/>
    <property type="match status" value="1"/>
</dbReference>
<keyword evidence="12" id="KW-1185">Reference proteome</keyword>
<evidence type="ECO:0000256" key="1">
    <source>
        <dbReference type="ARBA" id="ARBA00004429"/>
    </source>
</evidence>
<sequence length="163" mass="17569">MGNLDSVVFHIEALLKKLLVALMAIIVVGVTWQVFSRYVLQSPSSTTEEAARFVLIWISLFGAAYAYQLGSHLGLDVVVNKLSERGKLLAATLSHSLVVGFAIFVMVYGGISLVDLTMTPVQTSAALGLKMGYVYFAVPIAGAIIALFGINKVRHLITQIKSL</sequence>
<dbReference type="PANTHER" id="PTHR35011:SF2">
    <property type="entry name" value="2,3-DIKETO-L-GULONATE TRAP TRANSPORTER SMALL PERMEASE PROTEIN YIAM"/>
    <property type="match status" value="1"/>
</dbReference>
<evidence type="ECO:0000256" key="2">
    <source>
        <dbReference type="ARBA" id="ARBA00022448"/>
    </source>
</evidence>
<feature type="transmembrane region" description="Helical" evidence="9">
    <location>
        <begin position="88"/>
        <end position="111"/>
    </location>
</feature>
<keyword evidence="6 9" id="KW-1133">Transmembrane helix</keyword>
<comment type="similarity">
    <text evidence="8 9">Belongs to the TRAP transporter small permease family.</text>
</comment>
<gene>
    <name evidence="11" type="ORF">C2869_06420</name>
</gene>
<evidence type="ECO:0000256" key="8">
    <source>
        <dbReference type="ARBA" id="ARBA00038436"/>
    </source>
</evidence>
<dbReference type="PANTHER" id="PTHR35011">
    <property type="entry name" value="2,3-DIKETO-L-GULONATE TRAP TRANSPORTER SMALL PERMEASE PROTEIN YIAM"/>
    <property type="match status" value="1"/>
</dbReference>
<feature type="transmembrane region" description="Helical" evidence="9">
    <location>
        <begin position="131"/>
        <end position="150"/>
    </location>
</feature>
<dbReference type="OrthoDB" id="2085311at2"/>
<feature type="domain" description="Tripartite ATP-independent periplasmic transporters DctQ component" evidence="10">
    <location>
        <begin position="26"/>
        <end position="157"/>
    </location>
</feature>
<dbReference type="EMBL" id="CP026604">
    <property type="protein sequence ID" value="AWB66097.1"/>
    <property type="molecule type" value="Genomic_DNA"/>
</dbReference>
<evidence type="ECO:0000313" key="11">
    <source>
        <dbReference type="EMBL" id="AWB66097.1"/>
    </source>
</evidence>
<evidence type="ECO:0000313" key="12">
    <source>
        <dbReference type="Proteomes" id="UP000244441"/>
    </source>
</evidence>
<dbReference type="GO" id="GO:0005886">
    <property type="term" value="C:plasma membrane"/>
    <property type="evidence" value="ECO:0007669"/>
    <property type="project" value="UniProtKB-SubCell"/>
</dbReference>
<keyword evidence="2 9" id="KW-0813">Transport</keyword>
<comment type="subunit">
    <text evidence="9">The complex comprises the extracytoplasmic solute receptor protein and the two transmembrane proteins.</text>
</comment>
<dbReference type="KEGG" id="cate:C2869_06420"/>
<dbReference type="InterPro" id="IPR007387">
    <property type="entry name" value="TRAP_DctQ"/>
</dbReference>
<dbReference type="RefSeq" id="WP_108602168.1">
    <property type="nucleotide sequence ID" value="NZ_CP026604.1"/>
</dbReference>
<proteinExistence type="inferred from homology"/>
<comment type="function">
    <text evidence="9">Part of the tripartite ATP-independent periplasmic (TRAP) transport system.</text>
</comment>
<evidence type="ECO:0000256" key="4">
    <source>
        <dbReference type="ARBA" id="ARBA00022519"/>
    </source>
</evidence>
<reference evidence="11 12" key="1">
    <citation type="submission" date="2018-01" db="EMBL/GenBank/DDBJ databases">
        <title>Genome sequence of a Cantenovulum-like bacteria.</title>
        <authorList>
            <person name="Tan W.R."/>
            <person name="Lau N.-S."/>
            <person name="Go F."/>
            <person name="Amirul A.-A.A."/>
        </authorList>
    </citation>
    <scope>NUCLEOTIDE SEQUENCE [LARGE SCALE GENOMIC DNA]</scope>
    <source>
        <strain evidence="11 12">CCB-QB4</strain>
    </source>
</reference>
<dbReference type="Proteomes" id="UP000244441">
    <property type="component" value="Chromosome"/>
</dbReference>
<accession>A0A2S0VPE9</accession>
<protein>
    <recommendedName>
        <fullName evidence="9">TRAP transporter small permease protein</fullName>
    </recommendedName>
</protein>
<dbReference type="AlphaFoldDB" id="A0A2S0VPE9"/>
<comment type="subcellular location">
    <subcellularLocation>
        <location evidence="1 9">Cell inner membrane</location>
        <topology evidence="1 9">Multi-pass membrane protein</topology>
    </subcellularLocation>
</comment>
<keyword evidence="5 9" id="KW-0812">Transmembrane</keyword>
<feature type="transmembrane region" description="Helical" evidence="9">
    <location>
        <begin position="50"/>
        <end position="67"/>
    </location>
</feature>
<keyword evidence="4 9" id="KW-0997">Cell inner membrane</keyword>
<keyword evidence="3" id="KW-1003">Cell membrane</keyword>
<name>A0A2S0VPE9_9ALTE</name>
<keyword evidence="7 9" id="KW-0472">Membrane</keyword>
<feature type="transmembrane region" description="Helical" evidence="9">
    <location>
        <begin position="18"/>
        <end position="35"/>
    </location>
</feature>
<evidence type="ECO:0000259" key="10">
    <source>
        <dbReference type="Pfam" id="PF04290"/>
    </source>
</evidence>
<dbReference type="GO" id="GO:0022857">
    <property type="term" value="F:transmembrane transporter activity"/>
    <property type="evidence" value="ECO:0007669"/>
    <property type="project" value="UniProtKB-UniRule"/>
</dbReference>
<organism evidence="11 12">
    <name type="scientific">Saccharobesus litoralis</name>
    <dbReference type="NCBI Taxonomy" id="2172099"/>
    <lineage>
        <taxon>Bacteria</taxon>
        <taxon>Pseudomonadati</taxon>
        <taxon>Pseudomonadota</taxon>
        <taxon>Gammaproteobacteria</taxon>
        <taxon>Alteromonadales</taxon>
        <taxon>Alteromonadaceae</taxon>
        <taxon>Saccharobesus</taxon>
    </lineage>
</organism>
<evidence type="ECO:0000256" key="6">
    <source>
        <dbReference type="ARBA" id="ARBA00022989"/>
    </source>
</evidence>
<evidence type="ECO:0000256" key="9">
    <source>
        <dbReference type="RuleBase" id="RU369079"/>
    </source>
</evidence>
<evidence type="ECO:0000256" key="5">
    <source>
        <dbReference type="ARBA" id="ARBA00022692"/>
    </source>
</evidence>
<dbReference type="InterPro" id="IPR055348">
    <property type="entry name" value="DctQ"/>
</dbReference>
<evidence type="ECO:0000256" key="7">
    <source>
        <dbReference type="ARBA" id="ARBA00023136"/>
    </source>
</evidence>
<dbReference type="GO" id="GO:0015740">
    <property type="term" value="P:C4-dicarboxylate transport"/>
    <property type="evidence" value="ECO:0007669"/>
    <property type="project" value="TreeGrafter"/>
</dbReference>
<evidence type="ECO:0000256" key="3">
    <source>
        <dbReference type="ARBA" id="ARBA00022475"/>
    </source>
</evidence>